<dbReference type="InterPro" id="IPR058352">
    <property type="entry name" value="DUF8039"/>
</dbReference>
<evidence type="ECO:0000259" key="1">
    <source>
        <dbReference type="Pfam" id="PF26133"/>
    </source>
</evidence>
<accession>A0A803LYE9</accession>
<dbReference type="OMA" id="NQHRIAN"/>
<dbReference type="EnsemblPlants" id="AUR62020500-RA">
    <property type="protein sequence ID" value="AUR62020500-RA:cds"/>
    <property type="gene ID" value="AUR62020500"/>
</dbReference>
<evidence type="ECO:0000313" key="2">
    <source>
        <dbReference type="EnsemblPlants" id="AUR62020500-RA:cds"/>
    </source>
</evidence>
<reference evidence="2" key="1">
    <citation type="journal article" date="2017" name="Nature">
        <title>The genome of Chenopodium quinoa.</title>
        <authorList>
            <person name="Jarvis D.E."/>
            <person name="Ho Y.S."/>
            <person name="Lightfoot D.J."/>
            <person name="Schmoeckel S.M."/>
            <person name="Li B."/>
            <person name="Borm T.J.A."/>
            <person name="Ohyanagi H."/>
            <person name="Mineta K."/>
            <person name="Michell C.T."/>
            <person name="Saber N."/>
            <person name="Kharbatia N.M."/>
            <person name="Rupper R.R."/>
            <person name="Sharp A.R."/>
            <person name="Dally N."/>
            <person name="Boughton B.A."/>
            <person name="Woo Y.H."/>
            <person name="Gao G."/>
            <person name="Schijlen E.G.W.M."/>
            <person name="Guo X."/>
            <person name="Momin A.A."/>
            <person name="Negrao S."/>
            <person name="Al-Babili S."/>
            <person name="Gehring C."/>
            <person name="Roessner U."/>
            <person name="Jung C."/>
            <person name="Murphy K."/>
            <person name="Arold S.T."/>
            <person name="Gojobori T."/>
            <person name="van der Linden C.G."/>
            <person name="van Loo E.N."/>
            <person name="Jellen E.N."/>
            <person name="Maughan P.J."/>
            <person name="Tester M."/>
        </authorList>
    </citation>
    <scope>NUCLEOTIDE SEQUENCE [LARGE SCALE GENOMIC DNA]</scope>
    <source>
        <strain evidence="2">cv. PI 614886</strain>
    </source>
</reference>
<sequence>MFLEYDDLGQPTGDWEHVYGRHLGCCAKKININVKRYRLVPEADKQKFWDKTKALFHIEDGPKKEKEKLFHSGVANRFRGFKAKLVSRWITKTRKPPEKSAHLMPWEIYKGFITKADWKKFEGDRTTDEAKAISDKARKNAIQNKYYHHLGSKSYKRSKAQWIKDGRYPTDTDGAPSCRIAKRGLEWILARQVPGEGGTWVITNDETRKVAKKYEDYTQKQAQGTFIPQRNVDALCMALGKKDHSGRVYGVGGLNVGYCKAFGKPDQKVSELNQSQQSLEEMKEAIKATLVEEFEQKLKDQVEMQVKQALASMRPQLPQVTSSNLPPPMLKALKTCRLAVWDAYSGNKVVVAGGTAYPYGDGPMYNQSIKPGHMKVCINDPYSDFVDVDLPVPTEEGVTKIGEARDNFVQWPAALVLFEDEEATPEKRCEGSSNEKLDSSDLQLQQVGEDMVASIGEKSKLLHLQLVMASQPERFLIDKYISSFDLSHIGFLCPQTIAASNVRHQNHQHQVTVDYIRDVFLSSRDRGDAGYQLILAPYYEEEHWMLIVINLTCGKVFKFNSSKAKKGRSLAIKGCLDMAYKVYKGQGRKGRKPKLKWSSIKEYQRRDEPYTDEEINEVREQWAIFFGDKEAVPAFPAVEEEGGLGGAVPKDHGLVAATCVQLAEPAVFKLMLGAIDVISTGGTLYTATSDLNRAML</sequence>
<dbReference type="Gramene" id="AUR62020500-RA">
    <property type="protein sequence ID" value="AUR62020500-RA:cds"/>
    <property type="gene ID" value="AUR62020500"/>
</dbReference>
<dbReference type="Pfam" id="PF26133">
    <property type="entry name" value="DUF8039"/>
    <property type="match status" value="1"/>
</dbReference>
<dbReference type="AlphaFoldDB" id="A0A803LYE9"/>
<protein>
    <recommendedName>
        <fullName evidence="1">DUF8039 domain-containing protein</fullName>
    </recommendedName>
</protein>
<dbReference type="PANTHER" id="PTHR33018">
    <property type="entry name" value="OS10G0338966 PROTEIN-RELATED"/>
    <property type="match status" value="1"/>
</dbReference>
<feature type="domain" description="DUF8039" evidence="1">
    <location>
        <begin position="329"/>
        <end position="418"/>
    </location>
</feature>
<organism evidence="2 3">
    <name type="scientific">Chenopodium quinoa</name>
    <name type="common">Quinoa</name>
    <dbReference type="NCBI Taxonomy" id="63459"/>
    <lineage>
        <taxon>Eukaryota</taxon>
        <taxon>Viridiplantae</taxon>
        <taxon>Streptophyta</taxon>
        <taxon>Embryophyta</taxon>
        <taxon>Tracheophyta</taxon>
        <taxon>Spermatophyta</taxon>
        <taxon>Magnoliopsida</taxon>
        <taxon>eudicotyledons</taxon>
        <taxon>Gunneridae</taxon>
        <taxon>Pentapetalae</taxon>
        <taxon>Caryophyllales</taxon>
        <taxon>Chenopodiaceae</taxon>
        <taxon>Chenopodioideae</taxon>
        <taxon>Atripliceae</taxon>
        <taxon>Chenopodium</taxon>
    </lineage>
</organism>
<dbReference type="PANTHER" id="PTHR33018:SF37">
    <property type="entry name" value="TRANSPOSASE TNP1_EN_SPM-LIKE DOMAIN-CONTAINING PROTEIN"/>
    <property type="match status" value="1"/>
</dbReference>
<dbReference type="Proteomes" id="UP000596660">
    <property type="component" value="Unplaced"/>
</dbReference>
<reference evidence="2" key="2">
    <citation type="submission" date="2021-03" db="UniProtKB">
        <authorList>
            <consortium name="EnsemblPlants"/>
        </authorList>
    </citation>
    <scope>IDENTIFICATION</scope>
</reference>
<keyword evidence="3" id="KW-1185">Reference proteome</keyword>
<proteinExistence type="predicted"/>
<evidence type="ECO:0000313" key="3">
    <source>
        <dbReference type="Proteomes" id="UP000596660"/>
    </source>
</evidence>
<name>A0A803LYE9_CHEQI</name>